<dbReference type="Proteomes" id="UP000886998">
    <property type="component" value="Unassembled WGS sequence"/>
</dbReference>
<accession>A0A8X6XEU5</accession>
<evidence type="ECO:0000313" key="2">
    <source>
        <dbReference type="Proteomes" id="UP000886998"/>
    </source>
</evidence>
<reference evidence="1" key="1">
    <citation type="submission" date="2020-08" db="EMBL/GenBank/DDBJ databases">
        <title>Multicomponent nature underlies the extraordinary mechanical properties of spider dragline silk.</title>
        <authorList>
            <person name="Kono N."/>
            <person name="Nakamura H."/>
            <person name="Mori M."/>
            <person name="Yoshida Y."/>
            <person name="Ohtoshi R."/>
            <person name="Malay A.D."/>
            <person name="Moran D.A.P."/>
            <person name="Tomita M."/>
            <person name="Numata K."/>
            <person name="Arakawa K."/>
        </authorList>
    </citation>
    <scope>NUCLEOTIDE SEQUENCE</scope>
</reference>
<dbReference type="EMBL" id="BMAV01008046">
    <property type="protein sequence ID" value="GFY51387.1"/>
    <property type="molecule type" value="Genomic_DNA"/>
</dbReference>
<keyword evidence="2" id="KW-1185">Reference proteome</keyword>
<organism evidence="1 2">
    <name type="scientific">Trichonephila inaurata madagascariensis</name>
    <dbReference type="NCBI Taxonomy" id="2747483"/>
    <lineage>
        <taxon>Eukaryota</taxon>
        <taxon>Metazoa</taxon>
        <taxon>Ecdysozoa</taxon>
        <taxon>Arthropoda</taxon>
        <taxon>Chelicerata</taxon>
        <taxon>Arachnida</taxon>
        <taxon>Araneae</taxon>
        <taxon>Araneomorphae</taxon>
        <taxon>Entelegynae</taxon>
        <taxon>Araneoidea</taxon>
        <taxon>Nephilidae</taxon>
        <taxon>Trichonephila</taxon>
        <taxon>Trichonephila inaurata</taxon>
    </lineage>
</organism>
<comment type="caution">
    <text evidence="1">The sequence shown here is derived from an EMBL/GenBank/DDBJ whole genome shotgun (WGS) entry which is preliminary data.</text>
</comment>
<name>A0A8X6XEU5_9ARAC</name>
<sequence>MEFKDHIEKLVGAATGAHGSGQSNFCCDITMLFVEMGKTEASAEAHEKAQKALIKDDSQRILARNMDAELTAIC</sequence>
<protein>
    <submittedName>
        <fullName evidence="1">Uncharacterized protein</fullName>
    </submittedName>
</protein>
<proteinExistence type="predicted"/>
<evidence type="ECO:0000313" key="1">
    <source>
        <dbReference type="EMBL" id="GFY51387.1"/>
    </source>
</evidence>
<gene>
    <name evidence="1" type="ORF">TNIN_470721</name>
</gene>
<dbReference type="AlphaFoldDB" id="A0A8X6XEU5"/>